<feature type="region of interest" description="Disordered" evidence="1">
    <location>
        <begin position="111"/>
        <end position="142"/>
    </location>
</feature>
<evidence type="ECO:0000256" key="1">
    <source>
        <dbReference type="SAM" id="MobiDB-lite"/>
    </source>
</evidence>
<dbReference type="EMBL" id="CP108318">
    <property type="protein sequence ID" value="WTW61782.1"/>
    <property type="molecule type" value="Genomic_DNA"/>
</dbReference>
<protein>
    <submittedName>
        <fullName evidence="2">Amino acid ABC transporter permease</fullName>
    </submittedName>
</protein>
<evidence type="ECO:0000313" key="2">
    <source>
        <dbReference type="EMBL" id="WTW61782.1"/>
    </source>
</evidence>
<organism evidence="2">
    <name type="scientific">Streptomyces sp. NBC_00003</name>
    <dbReference type="NCBI Taxonomy" id="2903608"/>
    <lineage>
        <taxon>Bacteria</taxon>
        <taxon>Bacillati</taxon>
        <taxon>Actinomycetota</taxon>
        <taxon>Actinomycetes</taxon>
        <taxon>Kitasatosporales</taxon>
        <taxon>Streptomycetaceae</taxon>
        <taxon>Streptomyces</taxon>
    </lineage>
</organism>
<feature type="compositionally biased region" description="Basic and acidic residues" evidence="1">
    <location>
        <begin position="119"/>
        <end position="129"/>
    </location>
</feature>
<sequence length="142" mass="15206">MAWDEWEQLKAQAADRQTTHMQINHLPVDGAGSGESDLQISDAPWTSAAGVAKELRTSTHDGLTELQGADDGIGAGAEGFDCTAALKEIQPTWEARLEAVRDECDRLNGTLGKTGKSFGEVDHGVKDKVGPVQTPPKPVWAR</sequence>
<name>A0AAU2V332_9ACTN</name>
<feature type="compositionally biased region" description="Pro residues" evidence="1">
    <location>
        <begin position="133"/>
        <end position="142"/>
    </location>
</feature>
<feature type="region of interest" description="Disordered" evidence="1">
    <location>
        <begin position="1"/>
        <end position="20"/>
    </location>
</feature>
<reference evidence="2" key="1">
    <citation type="submission" date="2022-10" db="EMBL/GenBank/DDBJ databases">
        <title>The complete genomes of actinobacterial strains from the NBC collection.</title>
        <authorList>
            <person name="Joergensen T.S."/>
            <person name="Alvarez Arevalo M."/>
            <person name="Sterndorff E.B."/>
            <person name="Faurdal D."/>
            <person name="Vuksanovic O."/>
            <person name="Mourched A.-S."/>
            <person name="Charusanti P."/>
            <person name="Shaw S."/>
            <person name="Blin K."/>
            <person name="Weber T."/>
        </authorList>
    </citation>
    <scope>NUCLEOTIDE SEQUENCE</scope>
    <source>
        <strain evidence="2">NBC_00003</strain>
    </source>
</reference>
<dbReference type="AlphaFoldDB" id="A0AAU2V332"/>
<accession>A0AAU2V332</accession>
<gene>
    <name evidence="2" type="ORF">OG549_14570</name>
</gene>
<proteinExistence type="predicted"/>